<reference evidence="1" key="1">
    <citation type="submission" date="2018-02" db="EMBL/GenBank/DDBJ databases">
        <title>The genomes of Aspergillus section Nigri reveals drivers in fungal speciation.</title>
        <authorList>
            <consortium name="DOE Joint Genome Institute"/>
            <person name="Vesth T.C."/>
            <person name="Nybo J."/>
            <person name="Theobald S."/>
            <person name="Brandl J."/>
            <person name="Frisvad J.C."/>
            <person name="Nielsen K.F."/>
            <person name="Lyhne E.K."/>
            <person name="Kogle M.E."/>
            <person name="Kuo A."/>
            <person name="Riley R."/>
            <person name="Clum A."/>
            <person name="Nolan M."/>
            <person name="Lipzen A."/>
            <person name="Salamov A."/>
            <person name="Henrissat B."/>
            <person name="Wiebenga A."/>
            <person name="De vries R.P."/>
            <person name="Grigoriev I.V."/>
            <person name="Mortensen U.H."/>
            <person name="Andersen M.R."/>
            <person name="Baker S.E."/>
        </authorList>
    </citation>
    <scope>NUCLEOTIDE SEQUENCE</scope>
    <source>
        <strain evidence="1">CBS 121060</strain>
    </source>
</reference>
<name>A0ACD1GWQ8_9EURO</name>
<gene>
    <name evidence="1" type="ORF">BO66DRAFT_196876</name>
</gene>
<dbReference type="Proteomes" id="UP000249661">
    <property type="component" value="Unassembled WGS sequence"/>
</dbReference>
<protein>
    <submittedName>
        <fullName evidence="1">Uncharacterized protein</fullName>
    </submittedName>
</protein>
<dbReference type="EMBL" id="KZ824990">
    <property type="protein sequence ID" value="RAH65769.1"/>
    <property type="molecule type" value="Genomic_DNA"/>
</dbReference>
<evidence type="ECO:0000313" key="1">
    <source>
        <dbReference type="EMBL" id="RAH65769.1"/>
    </source>
</evidence>
<accession>A0ACD1GWQ8</accession>
<organism evidence="1 2">
    <name type="scientific">Aspergillus aculeatinus CBS 121060</name>
    <dbReference type="NCBI Taxonomy" id="1448322"/>
    <lineage>
        <taxon>Eukaryota</taxon>
        <taxon>Fungi</taxon>
        <taxon>Dikarya</taxon>
        <taxon>Ascomycota</taxon>
        <taxon>Pezizomycotina</taxon>
        <taxon>Eurotiomycetes</taxon>
        <taxon>Eurotiomycetidae</taxon>
        <taxon>Eurotiales</taxon>
        <taxon>Aspergillaceae</taxon>
        <taxon>Aspergillus</taxon>
        <taxon>Aspergillus subgen. Circumdati</taxon>
    </lineage>
</organism>
<evidence type="ECO:0000313" key="2">
    <source>
        <dbReference type="Proteomes" id="UP000249661"/>
    </source>
</evidence>
<proteinExistence type="predicted"/>
<keyword evidence="2" id="KW-1185">Reference proteome</keyword>
<sequence length="200" mass="23543">MPFKMHHYHHNHSITTSWTNTTRTVLPSAEKCGVKTNRQPLTECWLISVINRNPNKLRAIPRQNHGIQSRIPPIRKTSGDDQGIRILSRLHRMSIVFHILQIQWGPITSKRIKYVQYTKQPTHHEYSWEVRKQQPTSAVQWLAAIRRIKGTNTPGHSHANPSNAATLQWNSSDRRKTKRKKRREKTKQNHVLRQQSRNIR</sequence>